<comment type="caution">
    <text evidence="2">The sequence shown here is derived from an EMBL/GenBank/DDBJ whole genome shotgun (WGS) entry which is preliminary data.</text>
</comment>
<feature type="domain" description="DUF403" evidence="1">
    <location>
        <begin position="3"/>
        <end position="310"/>
    </location>
</feature>
<dbReference type="EMBL" id="JACIJC010000003">
    <property type="protein sequence ID" value="MBB5686141.1"/>
    <property type="molecule type" value="Genomic_DNA"/>
</dbReference>
<dbReference type="Pfam" id="PF04168">
    <property type="entry name" value="Alpha-E"/>
    <property type="match status" value="1"/>
</dbReference>
<sequence>MSMLSRTASNLYWMGRYVERAEFTARLVEATIRLDSLSARPAGMGAWTSALAVASASRGFKATGEKLSPMHVTRYLMLDEHNGSSARSCIETARMSARAARTAITKEAWGTINLAWLNLKNRASPGGTQATLNLIDQIKAVARDFEGAINRMLHSESYWFVRLGAAVERGDATARLLDVKYHLLLPEGERVGGIIDRDQWLTLLQVVSARTAYHLLYPQGLKPWLVAEMLVLRRQMPRSLIAVVEESGHMLSAIAGTVGKQGPADRLARRREAALDRLNTDTLFQNGLHQFLTDFIRENAELDAAIAEQFRFT</sequence>
<evidence type="ECO:0000259" key="1">
    <source>
        <dbReference type="Pfam" id="PF04168"/>
    </source>
</evidence>
<proteinExistence type="predicted"/>
<dbReference type="InterPro" id="IPR007296">
    <property type="entry name" value="DUF403"/>
</dbReference>
<protein>
    <submittedName>
        <fullName evidence="2">Putative alpha-E superfamily protein</fullName>
    </submittedName>
</protein>
<organism evidence="2 3">
    <name type="scientific">Sphingobium boeckii</name>
    <dbReference type="NCBI Taxonomy" id="1082345"/>
    <lineage>
        <taxon>Bacteria</taxon>
        <taxon>Pseudomonadati</taxon>
        <taxon>Pseudomonadota</taxon>
        <taxon>Alphaproteobacteria</taxon>
        <taxon>Sphingomonadales</taxon>
        <taxon>Sphingomonadaceae</taxon>
        <taxon>Sphingobium</taxon>
    </lineage>
</organism>
<dbReference type="PANTHER" id="PTHR34595:SF7">
    <property type="entry name" value="SLL1039 PROTEIN"/>
    <property type="match status" value="1"/>
</dbReference>
<dbReference type="Proteomes" id="UP000549617">
    <property type="component" value="Unassembled WGS sequence"/>
</dbReference>
<dbReference type="InterPro" id="IPR051680">
    <property type="entry name" value="ATP-dep_Glu-Cys_Ligase-2"/>
</dbReference>
<dbReference type="PANTHER" id="PTHR34595">
    <property type="entry name" value="BLR5612 PROTEIN"/>
    <property type="match status" value="1"/>
</dbReference>
<reference evidence="2 3" key="1">
    <citation type="submission" date="2020-08" db="EMBL/GenBank/DDBJ databases">
        <title>Genomic Encyclopedia of Type Strains, Phase IV (KMG-IV): sequencing the most valuable type-strain genomes for metagenomic binning, comparative biology and taxonomic classification.</title>
        <authorList>
            <person name="Goeker M."/>
        </authorList>
    </citation>
    <scope>NUCLEOTIDE SEQUENCE [LARGE SCALE GENOMIC DNA]</scope>
    <source>
        <strain evidence="2 3">DSM 25079</strain>
    </source>
</reference>
<gene>
    <name evidence="2" type="ORF">FHS49_002157</name>
</gene>
<keyword evidence="3" id="KW-1185">Reference proteome</keyword>
<evidence type="ECO:0000313" key="2">
    <source>
        <dbReference type="EMBL" id="MBB5686141.1"/>
    </source>
</evidence>
<evidence type="ECO:0000313" key="3">
    <source>
        <dbReference type="Proteomes" id="UP000549617"/>
    </source>
</evidence>
<dbReference type="AlphaFoldDB" id="A0A7W9AIJ0"/>
<accession>A0A7W9AIJ0</accession>
<name>A0A7W9AIJ0_9SPHN</name>